<accession>A0A0K6IIM5</accession>
<sequence length="301" mass="34479">MERKLLWVISSIVILILWFKIEPQDTQQADSKIGSSEQAQTKAKIAEKEPVQSSRESSITQEEKEYFQGHPIDGSKPDFAAITDVQERKAAFFDYLLPFVTEKNELLLKDRSRIQAILDNPEPPSREEKTWIGALRSLHKLRKLGVYTHEDIAVLLRYVDIIPASLVLAQAANESAWGTSRFALEGNNYFGQWCFTNGCGLIPNARGEDQDHEVRKFSDARESVFAYIDNLNSNSAYKELRSIRSQLRKDGENITGLALVHGLENYSQRGQDYIDEIESLIDYNELWRFNVHTDEATYNNE</sequence>
<feature type="compositionally biased region" description="Polar residues" evidence="1">
    <location>
        <begin position="51"/>
        <end position="60"/>
    </location>
</feature>
<proteinExistence type="predicted"/>
<feature type="domain" description="Mannosyl-glycoprotein endo-beta-N-acetylglucosamidase-like" evidence="2">
    <location>
        <begin position="162"/>
        <end position="285"/>
    </location>
</feature>
<dbReference type="AlphaFoldDB" id="A0A0K6IIM5"/>
<dbReference type="STRING" id="1137284.GCA_001418205_00804"/>
<name>A0A0K6IIM5_9GAMM</name>
<protein>
    <submittedName>
        <fullName evidence="3">Uncharacterized FlgJ-related protein</fullName>
    </submittedName>
</protein>
<dbReference type="Proteomes" id="UP000182769">
    <property type="component" value="Unassembled WGS sequence"/>
</dbReference>
<dbReference type="PANTHER" id="PTHR40572:SF1">
    <property type="entry name" value="PROTEIN BAX"/>
    <property type="match status" value="1"/>
</dbReference>
<evidence type="ECO:0000256" key="1">
    <source>
        <dbReference type="SAM" id="MobiDB-lite"/>
    </source>
</evidence>
<feature type="compositionally biased region" description="Polar residues" evidence="1">
    <location>
        <begin position="30"/>
        <end position="41"/>
    </location>
</feature>
<reference evidence="4" key="1">
    <citation type="submission" date="2015-08" db="EMBL/GenBank/DDBJ databases">
        <authorList>
            <person name="Varghese N."/>
        </authorList>
    </citation>
    <scope>NUCLEOTIDE SEQUENCE [LARGE SCALE GENOMIC DNA]</scope>
    <source>
        <strain evidence="4">JCM 18476</strain>
    </source>
</reference>
<dbReference type="PANTHER" id="PTHR40572">
    <property type="entry name" value="PROTEIN BAX"/>
    <property type="match status" value="1"/>
</dbReference>
<dbReference type="Gene3D" id="1.10.530.10">
    <property type="match status" value="1"/>
</dbReference>
<dbReference type="EMBL" id="CYHG01000002">
    <property type="protein sequence ID" value="CUB02960.1"/>
    <property type="molecule type" value="Genomic_DNA"/>
</dbReference>
<dbReference type="OrthoDB" id="9788155at2"/>
<keyword evidence="4" id="KW-1185">Reference proteome</keyword>
<organism evidence="3 4">
    <name type="scientific">Marinomonas fungiae</name>
    <dbReference type="NCBI Taxonomy" id="1137284"/>
    <lineage>
        <taxon>Bacteria</taxon>
        <taxon>Pseudomonadati</taxon>
        <taxon>Pseudomonadota</taxon>
        <taxon>Gammaproteobacteria</taxon>
        <taxon>Oceanospirillales</taxon>
        <taxon>Oceanospirillaceae</taxon>
        <taxon>Marinomonas</taxon>
    </lineage>
</organism>
<evidence type="ECO:0000313" key="3">
    <source>
        <dbReference type="EMBL" id="CUB02960.1"/>
    </source>
</evidence>
<feature type="region of interest" description="Disordered" evidence="1">
    <location>
        <begin position="30"/>
        <end position="63"/>
    </location>
</feature>
<dbReference type="RefSeq" id="WP_055461927.1">
    <property type="nucleotide sequence ID" value="NZ_CYHG01000002.1"/>
</dbReference>
<gene>
    <name evidence="3" type="ORF">Ga0061065_102298</name>
</gene>
<dbReference type="InterPro" id="IPR002901">
    <property type="entry name" value="MGlyc_endo_b_GlcNAc-like_dom"/>
</dbReference>
<evidence type="ECO:0000259" key="2">
    <source>
        <dbReference type="Pfam" id="PF01832"/>
    </source>
</evidence>
<dbReference type="GO" id="GO:0004040">
    <property type="term" value="F:amidase activity"/>
    <property type="evidence" value="ECO:0007669"/>
    <property type="project" value="InterPro"/>
</dbReference>
<evidence type="ECO:0000313" key="4">
    <source>
        <dbReference type="Proteomes" id="UP000182769"/>
    </source>
</evidence>
<dbReference type="InterPro" id="IPR053195">
    <property type="entry name" value="Bax-like"/>
</dbReference>
<dbReference type="Pfam" id="PF01832">
    <property type="entry name" value="Glucosaminidase"/>
    <property type="match status" value="1"/>
</dbReference>